<gene>
    <name evidence="1" type="ORF">F5148DRAFT_256948</name>
</gene>
<reference evidence="1" key="1">
    <citation type="submission" date="2021-03" db="EMBL/GenBank/DDBJ databases">
        <title>Evolutionary priming and transition to the ectomycorrhizal habit in an iconic lineage of mushroom-forming fungi: is preadaptation a requirement?</title>
        <authorList>
            <consortium name="DOE Joint Genome Institute"/>
            <person name="Looney B.P."/>
            <person name="Miyauchi S."/>
            <person name="Morin E."/>
            <person name="Drula E."/>
            <person name="Courty P.E."/>
            <person name="Chicoki N."/>
            <person name="Fauchery L."/>
            <person name="Kohler A."/>
            <person name="Kuo A."/>
            <person name="LaButti K."/>
            <person name="Pangilinan J."/>
            <person name="Lipzen A."/>
            <person name="Riley R."/>
            <person name="Andreopoulos W."/>
            <person name="He G."/>
            <person name="Johnson J."/>
            <person name="Barry K.W."/>
            <person name="Grigoriev I.V."/>
            <person name="Nagy L."/>
            <person name="Hibbett D."/>
            <person name="Henrissat B."/>
            <person name="Matheny P.B."/>
            <person name="Labbe J."/>
            <person name="Martin A.F."/>
        </authorList>
    </citation>
    <scope>NUCLEOTIDE SEQUENCE</scope>
    <source>
        <strain evidence="1">BPL698</strain>
    </source>
</reference>
<dbReference type="EMBL" id="JAGFNK010000187">
    <property type="protein sequence ID" value="KAI9460454.1"/>
    <property type="molecule type" value="Genomic_DNA"/>
</dbReference>
<accession>A0ACC0U3K5</accession>
<keyword evidence="2" id="KW-1185">Reference proteome</keyword>
<name>A0ACC0U3K5_9AGAM</name>
<comment type="caution">
    <text evidence="1">The sequence shown here is derived from an EMBL/GenBank/DDBJ whole genome shotgun (WGS) entry which is preliminary data.</text>
</comment>
<organism evidence="1 2">
    <name type="scientific">Russula earlei</name>
    <dbReference type="NCBI Taxonomy" id="71964"/>
    <lineage>
        <taxon>Eukaryota</taxon>
        <taxon>Fungi</taxon>
        <taxon>Dikarya</taxon>
        <taxon>Basidiomycota</taxon>
        <taxon>Agaricomycotina</taxon>
        <taxon>Agaricomycetes</taxon>
        <taxon>Russulales</taxon>
        <taxon>Russulaceae</taxon>
        <taxon>Russula</taxon>
    </lineage>
</organism>
<protein>
    <submittedName>
        <fullName evidence="1">Uncharacterized protein</fullName>
    </submittedName>
</protein>
<dbReference type="Proteomes" id="UP001207468">
    <property type="component" value="Unassembled WGS sequence"/>
</dbReference>
<sequence length="211" mass="23863">MDHWMWSKALIVLHTMIRNGATDNVLQYLASSGVLRLQNVGASQWEGFNAPTNLQHYAMYLDSRICAYRELKHDAICVQSKTNRELPKPLHSPPSSPFFNLAHMPDRLFSTRGTSCFSMDSTSCSELHWPYSKATRRSSSAATRFPWSTLRSKASRPGYLTRGPHTRSRTSPLPYCEGTQPKRLHLPPRARLRSLPSTPRVPILAPSLSIM</sequence>
<proteinExistence type="predicted"/>
<evidence type="ECO:0000313" key="2">
    <source>
        <dbReference type="Proteomes" id="UP001207468"/>
    </source>
</evidence>
<evidence type="ECO:0000313" key="1">
    <source>
        <dbReference type="EMBL" id="KAI9460454.1"/>
    </source>
</evidence>